<accession>A0A3E4LZV6</accession>
<dbReference type="GO" id="GO:0003755">
    <property type="term" value="F:peptidyl-prolyl cis-trans isomerase activity"/>
    <property type="evidence" value="ECO:0007669"/>
    <property type="project" value="InterPro"/>
</dbReference>
<feature type="region of interest" description="Disordered" evidence="1">
    <location>
        <begin position="340"/>
        <end position="376"/>
    </location>
</feature>
<feature type="compositionally biased region" description="Low complexity" evidence="1">
    <location>
        <begin position="342"/>
        <end position="376"/>
    </location>
</feature>
<feature type="signal peptide" evidence="2">
    <location>
        <begin position="1"/>
        <end position="24"/>
    </location>
</feature>
<proteinExistence type="predicted"/>
<dbReference type="RefSeq" id="WP_117687519.1">
    <property type="nucleotide sequence ID" value="NZ_CAUFBW010000003.1"/>
</dbReference>
<keyword evidence="3" id="KW-0413">Isomerase</keyword>
<dbReference type="AlphaFoldDB" id="A0A3E4LZV6"/>
<keyword evidence="2" id="KW-0732">Signal</keyword>
<evidence type="ECO:0000256" key="2">
    <source>
        <dbReference type="SAM" id="SignalP"/>
    </source>
</evidence>
<gene>
    <name evidence="3" type="ORF">DXD17_00490</name>
</gene>
<reference evidence="3 4" key="1">
    <citation type="submission" date="2018-08" db="EMBL/GenBank/DDBJ databases">
        <title>A genome reference for cultivated species of the human gut microbiota.</title>
        <authorList>
            <person name="Zou Y."/>
            <person name="Xue W."/>
            <person name="Luo G."/>
        </authorList>
    </citation>
    <scope>NUCLEOTIDE SEQUENCE [LARGE SCALE GENOMIC DNA]</scope>
    <source>
        <strain evidence="3 4">TF11-7</strain>
    </source>
</reference>
<dbReference type="SUPFAM" id="SSF109998">
    <property type="entry name" value="Triger factor/SurA peptide-binding domain-like"/>
    <property type="match status" value="1"/>
</dbReference>
<protein>
    <submittedName>
        <fullName evidence="3">Peptidyl-prolyl cis-trans isomerase</fullName>
    </submittedName>
</protein>
<feature type="chain" id="PRO_5038948288" evidence="2">
    <location>
        <begin position="25"/>
        <end position="376"/>
    </location>
</feature>
<dbReference type="Gene3D" id="3.10.50.40">
    <property type="match status" value="1"/>
</dbReference>
<evidence type="ECO:0000256" key="1">
    <source>
        <dbReference type="SAM" id="MobiDB-lite"/>
    </source>
</evidence>
<dbReference type="EMBL" id="QSQN01000001">
    <property type="protein sequence ID" value="RGK43010.1"/>
    <property type="molecule type" value="Genomic_DNA"/>
</dbReference>
<evidence type="ECO:0000313" key="4">
    <source>
        <dbReference type="Proteomes" id="UP000260793"/>
    </source>
</evidence>
<dbReference type="InterPro" id="IPR027304">
    <property type="entry name" value="Trigger_fact/SurA_dom_sf"/>
</dbReference>
<evidence type="ECO:0000313" key="3">
    <source>
        <dbReference type="EMBL" id="RGK43010.1"/>
    </source>
</evidence>
<name>A0A3E4LZV6_9FIRM</name>
<dbReference type="PROSITE" id="PS51257">
    <property type="entry name" value="PROKAR_LIPOPROTEIN"/>
    <property type="match status" value="1"/>
</dbReference>
<comment type="caution">
    <text evidence="3">The sequence shown here is derived from an EMBL/GenBank/DDBJ whole genome shotgun (WGS) entry which is preliminary data.</text>
</comment>
<organism evidence="3 4">
    <name type="scientific">[Ruminococcus] lactaris</name>
    <dbReference type="NCBI Taxonomy" id="46228"/>
    <lineage>
        <taxon>Bacteria</taxon>
        <taxon>Bacillati</taxon>
        <taxon>Bacillota</taxon>
        <taxon>Clostridia</taxon>
        <taxon>Lachnospirales</taxon>
        <taxon>Lachnospiraceae</taxon>
        <taxon>Mediterraneibacter</taxon>
    </lineage>
</organism>
<sequence length="376" mass="40234">MVRFGKKVAVLTLAGALAAMSVTGCGSIKEDATVATVGDEKITLGVANFYARLQQGQYETYYAGMMGTTGEAMWSQDASDGKDYEEQTKDNIMESLENLYLLSQHASEYNVSLSDDEKKAIKDAAEQFGKDNTDQAKDVVSGSTDTIEKLLELLTIQNKMDTAIKDTETVTADDITDDEAAQKSMQYVLFSYTTKDDSGNSTTLSDDEKETLKTTAQNFVDSVKGGADFGTAATEAGVEAQTATFDSESTSPDSDLIAAANALANEGDVTEVIETDKGLYVAKLTSLLDREATDSKKASIVTERKQEKYDEVLKGWKEDTKIKVVKKEWKKVDFKDQGITITTSKTSDTGSDTGSDSGSDSGSDAGSDAGSDSGSN</sequence>
<dbReference type="InterPro" id="IPR046357">
    <property type="entry name" value="PPIase_dom_sf"/>
</dbReference>
<dbReference type="Proteomes" id="UP000260793">
    <property type="component" value="Unassembled WGS sequence"/>
</dbReference>